<keyword evidence="2" id="KW-0812">Transmembrane</keyword>
<feature type="transmembrane region" description="Helical" evidence="2">
    <location>
        <begin position="245"/>
        <end position="269"/>
    </location>
</feature>
<reference evidence="3 4" key="1">
    <citation type="submission" date="2019-03" db="EMBL/GenBank/DDBJ databases">
        <title>Diversity of the mouse oral microbiome.</title>
        <authorList>
            <person name="Joseph S."/>
            <person name="Aduse-Opoku J."/>
            <person name="Curtis M."/>
            <person name="Wade W."/>
            <person name="Hashim A."/>
        </authorList>
    </citation>
    <scope>NUCLEOTIDE SEQUENCE [LARGE SCALE GENOMIC DNA]</scope>
    <source>
        <strain evidence="3 4">P1012</strain>
    </source>
</reference>
<gene>
    <name evidence="3" type="ORF">E4U02_02140</name>
</gene>
<feature type="compositionally biased region" description="Basic and acidic residues" evidence="1">
    <location>
        <begin position="1"/>
        <end position="17"/>
    </location>
</feature>
<feature type="compositionally biased region" description="Low complexity" evidence="1">
    <location>
        <begin position="64"/>
        <end position="75"/>
    </location>
</feature>
<proteinExistence type="predicted"/>
<organism evidence="3 4">
    <name type="scientific">Microbacterium paludicola</name>
    <dbReference type="NCBI Taxonomy" id="300019"/>
    <lineage>
        <taxon>Bacteria</taxon>
        <taxon>Bacillati</taxon>
        <taxon>Actinomycetota</taxon>
        <taxon>Actinomycetes</taxon>
        <taxon>Micrococcales</taxon>
        <taxon>Microbacteriaceae</taxon>
        <taxon>Microbacterium</taxon>
    </lineage>
</organism>
<protein>
    <submittedName>
        <fullName evidence="3">Uncharacterized protein</fullName>
    </submittedName>
</protein>
<evidence type="ECO:0000256" key="1">
    <source>
        <dbReference type="SAM" id="MobiDB-lite"/>
    </source>
</evidence>
<keyword evidence="2" id="KW-1133">Transmembrane helix</keyword>
<dbReference type="RefSeq" id="WP_135112714.1">
    <property type="nucleotide sequence ID" value="NZ_JADGLL010000003.1"/>
</dbReference>
<keyword evidence="2" id="KW-0472">Membrane</keyword>
<keyword evidence="4" id="KW-1185">Reference proteome</keyword>
<feature type="compositionally biased region" description="Basic and acidic residues" evidence="1">
    <location>
        <begin position="76"/>
        <end position="163"/>
    </location>
</feature>
<feature type="compositionally biased region" description="Basic and acidic residues" evidence="1">
    <location>
        <begin position="42"/>
        <end position="63"/>
    </location>
</feature>
<accession>A0A4Y9FYT3</accession>
<dbReference type="EMBL" id="SPQB01000003">
    <property type="protein sequence ID" value="TFU34086.1"/>
    <property type="molecule type" value="Genomic_DNA"/>
</dbReference>
<evidence type="ECO:0000256" key="2">
    <source>
        <dbReference type="SAM" id="Phobius"/>
    </source>
</evidence>
<feature type="transmembrane region" description="Helical" evidence="2">
    <location>
        <begin position="202"/>
        <end position="225"/>
    </location>
</feature>
<evidence type="ECO:0000313" key="4">
    <source>
        <dbReference type="Proteomes" id="UP000298358"/>
    </source>
</evidence>
<sequence>MSTPMDRDGVNRSERPGAADQQASQHVHDESVTTGRSAPDLDAGRGSDEPTRAYDAPRVDDRTTTGARQGDGAAGQDREVVQRDFVDREYVATERGGRGAIVGDHDQDRDGRDDRDERDRDRDADRGGLFGRDRDRDGDADAADRDRDGELRRDRDRDADRDATVAAPVVGAASPEAARAARHEVVAREKEEFGGMKFGSAFFGWLCAMGMTVLLTALVAGAGAALGLGGQVDPEQAAQENAGTIGIAGAIAVLVILLIAYYCGGYVAGRMARFSGAKQGIAVWLWAIIVAIIVAIITAIAGAQWNILANVNTFPRLPFSEGELTTAGIVTAVGALLVSLLGAVLGGVAGMRYHRKVDRAGFGR</sequence>
<comment type="caution">
    <text evidence="3">The sequence shown here is derived from an EMBL/GenBank/DDBJ whole genome shotgun (WGS) entry which is preliminary data.</text>
</comment>
<dbReference type="AlphaFoldDB" id="A0A4Y9FYT3"/>
<feature type="transmembrane region" description="Helical" evidence="2">
    <location>
        <begin position="281"/>
        <end position="307"/>
    </location>
</feature>
<dbReference type="Proteomes" id="UP000298358">
    <property type="component" value="Unassembled WGS sequence"/>
</dbReference>
<name>A0A4Y9FYT3_9MICO</name>
<feature type="region of interest" description="Disordered" evidence="1">
    <location>
        <begin position="1"/>
        <end position="175"/>
    </location>
</feature>
<evidence type="ECO:0000313" key="3">
    <source>
        <dbReference type="EMBL" id="TFU34086.1"/>
    </source>
</evidence>
<dbReference type="OrthoDB" id="5244723at2"/>
<feature type="transmembrane region" description="Helical" evidence="2">
    <location>
        <begin position="327"/>
        <end position="349"/>
    </location>
</feature>